<evidence type="ECO:0000256" key="1">
    <source>
        <dbReference type="SAM" id="MobiDB-lite"/>
    </source>
</evidence>
<proteinExistence type="predicted"/>
<reference evidence="2" key="1">
    <citation type="submission" date="2020-05" db="EMBL/GenBank/DDBJ databases">
        <authorList>
            <person name="Chiriac C."/>
            <person name="Salcher M."/>
            <person name="Ghai R."/>
            <person name="Kavagutti S V."/>
        </authorList>
    </citation>
    <scope>NUCLEOTIDE SEQUENCE</scope>
</reference>
<dbReference type="EMBL" id="CAFBNF010000221">
    <property type="protein sequence ID" value="CAB4955939.1"/>
    <property type="molecule type" value="Genomic_DNA"/>
</dbReference>
<dbReference type="AlphaFoldDB" id="A0A6J7KN56"/>
<accession>A0A6J7KN56</accession>
<organism evidence="2">
    <name type="scientific">freshwater metagenome</name>
    <dbReference type="NCBI Taxonomy" id="449393"/>
    <lineage>
        <taxon>unclassified sequences</taxon>
        <taxon>metagenomes</taxon>
        <taxon>ecological metagenomes</taxon>
    </lineage>
</organism>
<gene>
    <name evidence="2" type="ORF">UFOPK3773_01687</name>
</gene>
<feature type="compositionally biased region" description="Basic and acidic residues" evidence="1">
    <location>
        <begin position="215"/>
        <end position="227"/>
    </location>
</feature>
<evidence type="ECO:0000313" key="2">
    <source>
        <dbReference type="EMBL" id="CAB4955939.1"/>
    </source>
</evidence>
<sequence>MVLRVEAEHSARANHEVVDVRVAVPHRDRVEKPPARLLLHQLLEFGSHHLLTIGADAPGSLIGVHAENSRNRGTNRGSLPFENRLFACHCAGLSAREVGPVVRRLGGFLSGLDHLRRDQGRGCWRRQLGLRVGGNPFAHRSGVLSGEGRLLEMILAGDQVAPADMHLIIGGDVKAILAVLAPARSGDHRFPSSDPPALLALIATRRLTRQCREYHEHPEHGDDREDPPQDDSGGGQALTRLGPIRSTDVVLRGDAQDDGEDEGHQERTDQ</sequence>
<feature type="region of interest" description="Disordered" evidence="1">
    <location>
        <begin position="215"/>
        <end position="270"/>
    </location>
</feature>
<name>A0A6J7KN56_9ZZZZ</name>
<protein>
    <submittedName>
        <fullName evidence="2">Unannotated protein</fullName>
    </submittedName>
</protein>